<dbReference type="Proteomes" id="UP000253741">
    <property type="component" value="Unassembled WGS sequence"/>
</dbReference>
<dbReference type="EMBL" id="QQNA01000324">
    <property type="protein sequence ID" value="RDG33974.1"/>
    <property type="molecule type" value="Genomic_DNA"/>
</dbReference>
<dbReference type="InterPro" id="IPR042544">
    <property type="entry name" value="AdoMet_synthase_3"/>
</dbReference>
<protein>
    <submittedName>
        <fullName evidence="2">S-adenosylmethionine synthetase</fullName>
    </submittedName>
</protein>
<dbReference type="PANTHER" id="PTHR36697:SF1">
    <property type="entry name" value="S-ADENOSYLMETHIONINE SYNTHASE"/>
    <property type="match status" value="1"/>
</dbReference>
<reference evidence="2 3" key="1">
    <citation type="submission" date="2018-07" db="EMBL/GenBank/DDBJ databases">
        <title>Streptomyces species from bats.</title>
        <authorList>
            <person name="Dunlap C."/>
        </authorList>
    </citation>
    <scope>NUCLEOTIDE SEQUENCE [LARGE SCALE GENOMIC DNA]</scope>
    <source>
        <strain evidence="2 3">AC230</strain>
    </source>
</reference>
<comment type="similarity">
    <text evidence="1">Belongs to the AdoMet synthetase 2 family.</text>
</comment>
<dbReference type="RefSeq" id="WP_114627133.1">
    <property type="nucleotide sequence ID" value="NZ_QQNA01000324.1"/>
</dbReference>
<evidence type="ECO:0000313" key="3">
    <source>
        <dbReference type="Proteomes" id="UP000253741"/>
    </source>
</evidence>
<dbReference type="Gene3D" id="3.30.300.340">
    <property type="entry name" value="S-adenosylmethionine synthetase, N-terminal domain"/>
    <property type="match status" value="1"/>
</dbReference>
<proteinExistence type="inferred from homology"/>
<keyword evidence="3" id="KW-1185">Reference proteome</keyword>
<dbReference type="Gene3D" id="3.30.300.10">
    <property type="match status" value="1"/>
</dbReference>
<dbReference type="OrthoDB" id="9770738at2"/>
<sequence length="410" mass="44024">MSTVPPTRFARPILPHDLGVEVVERKGLGHPDTLADSIAELASIRYSEYCLTEFGAVLHHNLDKVAVLGGRARFGDSDGTYDRPVRIVFGGRASASFGGRAIPLREILEAAAAEQLRSALPGFEHIIWEVRHETTDSSKFPHWFAPRHLSDLPERPVAFSNDTALLVGTAPRTLAETVALLTESHFRRRPWAGSDIKALVIRNGSAFTVTACVPAVAGHLTTSAEFEDAVTDAARDLTAQLAKRLPGPIEVVCNTRNTRSGPLSGQYFTVSGSAIDYGEDGLVGRGNARSGLITPGQQAGNEALFGKNPAYHVGKVGGWLADEAALALARRTGPCRVSVIWHNGARYPEPAALEVSTTPGVPVLGEYADLVRESLRRTDWMPELVGARRYLPVVLPADVLLAELDASPAP</sequence>
<comment type="caution">
    <text evidence="2">The sequence shown here is derived from an EMBL/GenBank/DDBJ whole genome shotgun (WGS) entry which is preliminary data.</text>
</comment>
<organism evidence="2 3">
    <name type="scientific">Streptomyces corynorhini</name>
    <dbReference type="NCBI Taxonomy" id="2282652"/>
    <lineage>
        <taxon>Bacteria</taxon>
        <taxon>Bacillati</taxon>
        <taxon>Actinomycetota</taxon>
        <taxon>Actinomycetes</taxon>
        <taxon>Kitasatosporales</taxon>
        <taxon>Streptomycetaceae</taxon>
        <taxon>Streptomyces</taxon>
    </lineage>
</organism>
<evidence type="ECO:0000256" key="1">
    <source>
        <dbReference type="ARBA" id="ARBA00006892"/>
    </source>
</evidence>
<evidence type="ECO:0000313" key="2">
    <source>
        <dbReference type="EMBL" id="RDG33974.1"/>
    </source>
</evidence>
<dbReference type="InterPro" id="IPR027790">
    <property type="entry name" value="AdoMet_synthase_2_family"/>
</dbReference>
<dbReference type="Pfam" id="PF01941">
    <property type="entry name" value="AdoMet_Synthase"/>
    <property type="match status" value="1"/>
</dbReference>
<accession>A0A370B1M4</accession>
<dbReference type="AlphaFoldDB" id="A0A370B1M4"/>
<dbReference type="InterPro" id="IPR042543">
    <property type="entry name" value="AdoMet_synthase_2"/>
</dbReference>
<dbReference type="PANTHER" id="PTHR36697">
    <property type="entry name" value="S-ADENOSYLMETHIONINE SYNTHASE"/>
    <property type="match status" value="1"/>
</dbReference>
<gene>
    <name evidence="2" type="ORF">DVH02_30775</name>
</gene>
<dbReference type="Gene3D" id="3.30.300.280">
    <property type="entry name" value="S-adenosylmethionine synthetase, C-terminal domain"/>
    <property type="match status" value="1"/>
</dbReference>
<name>A0A370B1M4_9ACTN</name>